<keyword evidence="2" id="KW-1185">Reference proteome</keyword>
<sequence>MDNFDEEYDRLLQHFHDFTSHVEHIRDYMTSGLHFMTFMNSKADKETLELMEQLEATRAASHQELTPKLARLERR</sequence>
<proteinExistence type="predicted"/>
<dbReference type="EMBL" id="KI661760">
    <property type="protein sequence ID" value="ETN73157.1"/>
    <property type="molecule type" value="Genomic_DNA"/>
</dbReference>
<dbReference type="Proteomes" id="UP000053676">
    <property type="component" value="Unassembled WGS sequence"/>
</dbReference>
<organism evidence="1 2">
    <name type="scientific">Necator americanus</name>
    <name type="common">Human hookworm</name>
    <dbReference type="NCBI Taxonomy" id="51031"/>
    <lineage>
        <taxon>Eukaryota</taxon>
        <taxon>Metazoa</taxon>
        <taxon>Ecdysozoa</taxon>
        <taxon>Nematoda</taxon>
        <taxon>Chromadorea</taxon>
        <taxon>Rhabditida</taxon>
        <taxon>Rhabditina</taxon>
        <taxon>Rhabditomorpha</taxon>
        <taxon>Strongyloidea</taxon>
        <taxon>Ancylostomatidae</taxon>
        <taxon>Bunostominae</taxon>
        <taxon>Necator</taxon>
    </lineage>
</organism>
<accession>W2SWS8</accession>
<dbReference type="AlphaFoldDB" id="W2SWS8"/>
<dbReference type="GeneID" id="25353643"/>
<evidence type="ECO:0000313" key="2">
    <source>
        <dbReference type="Proteomes" id="UP000053676"/>
    </source>
</evidence>
<evidence type="ECO:0000313" key="1">
    <source>
        <dbReference type="EMBL" id="ETN73157.1"/>
    </source>
</evidence>
<gene>
    <name evidence="1" type="ORF">NECAME_13615</name>
</gene>
<dbReference type="KEGG" id="nai:NECAME_13615"/>
<protein>
    <submittedName>
        <fullName evidence="1">Uncharacterized protein</fullName>
    </submittedName>
</protein>
<name>W2SWS8_NECAM</name>
<reference evidence="2" key="1">
    <citation type="journal article" date="2014" name="Nat. Genet.">
        <title>Genome of the human hookworm Necator americanus.</title>
        <authorList>
            <person name="Tang Y.T."/>
            <person name="Gao X."/>
            <person name="Rosa B.A."/>
            <person name="Abubucker S."/>
            <person name="Hallsworth-Pepin K."/>
            <person name="Martin J."/>
            <person name="Tyagi R."/>
            <person name="Heizer E."/>
            <person name="Zhang X."/>
            <person name="Bhonagiri-Palsikar V."/>
            <person name="Minx P."/>
            <person name="Warren W.C."/>
            <person name="Wang Q."/>
            <person name="Zhan B."/>
            <person name="Hotez P.J."/>
            <person name="Sternberg P.W."/>
            <person name="Dougall A."/>
            <person name="Gaze S.T."/>
            <person name="Mulvenna J."/>
            <person name="Sotillo J."/>
            <person name="Ranganathan S."/>
            <person name="Rabelo E.M."/>
            <person name="Wilson R.K."/>
            <person name="Felgner P.L."/>
            <person name="Bethony J."/>
            <person name="Hawdon J.M."/>
            <person name="Gasser R.B."/>
            <person name="Loukas A."/>
            <person name="Mitreva M."/>
        </authorList>
    </citation>
    <scope>NUCLEOTIDE SEQUENCE [LARGE SCALE GENOMIC DNA]</scope>
</reference>
<dbReference type="CTD" id="25353643"/>